<accession>A0A0J8B6B9</accession>
<evidence type="ECO:0000313" key="2">
    <source>
        <dbReference type="Proteomes" id="UP000035740"/>
    </source>
</evidence>
<dbReference type="AlphaFoldDB" id="A0A0J8B6B9"/>
<dbReference type="Proteomes" id="UP000035740">
    <property type="component" value="Unassembled WGS sequence"/>
</dbReference>
<protein>
    <submittedName>
        <fullName evidence="1">Uncharacterized protein</fullName>
    </submittedName>
</protein>
<dbReference type="OrthoDB" id="1745588at2759"/>
<organism evidence="1 2">
    <name type="scientific">Beta vulgaris subsp. vulgaris</name>
    <name type="common">Beet</name>
    <dbReference type="NCBI Taxonomy" id="3555"/>
    <lineage>
        <taxon>Eukaryota</taxon>
        <taxon>Viridiplantae</taxon>
        <taxon>Streptophyta</taxon>
        <taxon>Embryophyta</taxon>
        <taxon>Tracheophyta</taxon>
        <taxon>Spermatophyta</taxon>
        <taxon>Magnoliopsida</taxon>
        <taxon>eudicotyledons</taxon>
        <taxon>Gunneridae</taxon>
        <taxon>Pentapetalae</taxon>
        <taxon>Caryophyllales</taxon>
        <taxon>Chenopodiaceae</taxon>
        <taxon>Betoideae</taxon>
        <taxon>Beta</taxon>
    </lineage>
</organism>
<dbReference type="Gramene" id="KMS96809">
    <property type="protein sequence ID" value="KMS96809"/>
    <property type="gene ID" value="BVRB_8g199910"/>
</dbReference>
<sequence>MLFSFAISILNFDANERLVEDDLILSSSPSYHSSS</sequence>
<evidence type="ECO:0000313" key="1">
    <source>
        <dbReference type="EMBL" id="KMS96809.1"/>
    </source>
</evidence>
<reference evidence="1 2" key="1">
    <citation type="journal article" date="2014" name="Nature">
        <title>The genome of the recently domesticated crop plant sugar beet (Beta vulgaris).</title>
        <authorList>
            <person name="Dohm J.C."/>
            <person name="Minoche A.E."/>
            <person name="Holtgrawe D."/>
            <person name="Capella-Gutierrez S."/>
            <person name="Zakrzewski F."/>
            <person name="Tafer H."/>
            <person name="Rupp O."/>
            <person name="Sorensen T.R."/>
            <person name="Stracke R."/>
            <person name="Reinhardt R."/>
            <person name="Goesmann A."/>
            <person name="Kraft T."/>
            <person name="Schulz B."/>
            <person name="Stadler P.F."/>
            <person name="Schmidt T."/>
            <person name="Gabaldon T."/>
            <person name="Lehrach H."/>
            <person name="Weisshaar B."/>
            <person name="Himmelbauer H."/>
        </authorList>
    </citation>
    <scope>NUCLEOTIDE SEQUENCE [LARGE SCALE GENOMIC DNA]</scope>
    <source>
        <tissue evidence="1">Taproot</tissue>
    </source>
</reference>
<proteinExistence type="predicted"/>
<name>A0A0J8B6B9_BETVV</name>
<gene>
    <name evidence="1" type="ORF">BVRB_8g199910</name>
</gene>
<dbReference type="ExpressionAtlas" id="A0A0J8B6B9">
    <property type="expression patterns" value="baseline"/>
</dbReference>
<keyword evidence="2" id="KW-1185">Reference proteome</keyword>
<dbReference type="EMBL" id="KQ090361">
    <property type="protein sequence ID" value="KMS96809.1"/>
    <property type="molecule type" value="Genomic_DNA"/>
</dbReference>